<reference evidence="1 2" key="1">
    <citation type="journal article" date="2009" name="PLoS Biol.">
        <title>Lineage-specific biology revealed by a finished genome assembly of the mouse.</title>
        <authorList>
            <consortium name="Mouse Genome Sequencing Consortium"/>
            <person name="Church D.M."/>
            <person name="Goodstadt L."/>
            <person name="Hillier L.W."/>
            <person name="Zody M.C."/>
            <person name="Goldstein S."/>
            <person name="She X."/>
            <person name="Bult C.J."/>
            <person name="Agarwala R."/>
            <person name="Cherry J.L."/>
            <person name="DiCuccio M."/>
            <person name="Hlavina W."/>
            <person name="Kapustin Y."/>
            <person name="Meric P."/>
            <person name="Maglott D."/>
            <person name="Birtle Z."/>
            <person name="Marques A.C."/>
            <person name="Graves T."/>
            <person name="Zhou S."/>
            <person name="Teague B."/>
            <person name="Potamousis K."/>
            <person name="Churas C."/>
            <person name="Place M."/>
            <person name="Herschleb J."/>
            <person name="Runnheim R."/>
            <person name="Forrest D."/>
            <person name="Amos-Landgraf J."/>
            <person name="Schwartz D.C."/>
            <person name="Cheng Z."/>
            <person name="Lindblad-Toh K."/>
            <person name="Eichler E.E."/>
            <person name="Ponting C.P."/>
        </authorList>
    </citation>
    <scope>NUCLEOTIDE SEQUENCE [LARGE SCALE GENOMIC DNA]</scope>
    <source>
        <strain evidence="1 2">C57BL/6J</strain>
    </source>
</reference>
<protein>
    <submittedName>
        <fullName evidence="1">Uncharacterized protein</fullName>
    </submittedName>
</protein>
<reference evidence="1" key="3">
    <citation type="submission" date="2025-08" db="UniProtKB">
        <authorList>
            <consortium name="Ensembl"/>
        </authorList>
    </citation>
    <scope>IDENTIFICATION</scope>
    <source>
        <strain evidence="1">C57BL/6J</strain>
    </source>
</reference>
<accession>A0ABJ3HKK6</accession>
<reference evidence="1" key="4">
    <citation type="submission" date="2025-09" db="UniProtKB">
        <authorList>
            <consortium name="Ensembl"/>
        </authorList>
    </citation>
    <scope>IDENTIFICATION</scope>
    <source>
        <strain evidence="1">C57BL/6J</strain>
    </source>
</reference>
<proteinExistence type="predicted"/>
<name>A0ABJ3HKK6_MOUSE</name>
<dbReference type="Proteomes" id="UP000000589">
    <property type="component" value="Chromosome 5"/>
</dbReference>
<evidence type="ECO:0000313" key="1">
    <source>
        <dbReference type="Ensembl" id="ENSMUSP00000160155.1"/>
    </source>
</evidence>
<reference evidence="1 2" key="2">
    <citation type="journal article" date="2011" name="PLoS Biol.">
        <title>Modernizing reference genome assemblies.</title>
        <authorList>
            <person name="Church D.M."/>
            <person name="Schneider V.A."/>
            <person name="Graves T."/>
            <person name="Auger K."/>
            <person name="Cunningham F."/>
            <person name="Bouk N."/>
            <person name="Chen H.C."/>
            <person name="Agarwala R."/>
            <person name="McLaren W.M."/>
            <person name="Ritchie G.R."/>
            <person name="Albracht D."/>
            <person name="Kremitzki M."/>
            <person name="Rock S."/>
            <person name="Kotkiewicz H."/>
            <person name="Kremitzki C."/>
            <person name="Wollam A."/>
            <person name="Trani L."/>
            <person name="Fulton L."/>
            <person name="Fulton R."/>
            <person name="Matthews L."/>
            <person name="Whitehead S."/>
            <person name="Chow W."/>
            <person name="Torrance J."/>
            <person name="Dunn M."/>
            <person name="Harden G."/>
            <person name="Threadgold G."/>
            <person name="Wood J."/>
            <person name="Collins J."/>
            <person name="Heath P."/>
            <person name="Griffiths G."/>
            <person name="Pelan S."/>
            <person name="Grafham D."/>
            <person name="Eichler E.E."/>
            <person name="Weinstock G."/>
            <person name="Mardis E.R."/>
            <person name="Wilson R.K."/>
            <person name="Howe K."/>
            <person name="Flicek P."/>
            <person name="Hubbard T."/>
        </authorList>
    </citation>
    <scope>NUCLEOTIDE SEQUENCE [LARGE SCALE GENOMIC DNA]</scope>
    <source>
        <strain evidence="1 2">C57BL/6J</strain>
    </source>
</reference>
<evidence type="ECO:0000313" key="2">
    <source>
        <dbReference type="Proteomes" id="UP000000589"/>
    </source>
</evidence>
<sequence length="16" mass="1720">MPPPCCPESRSDSEKG</sequence>
<organism evidence="1 2">
    <name type="scientific">Mus musculus</name>
    <name type="common">Mouse</name>
    <dbReference type="NCBI Taxonomy" id="10090"/>
    <lineage>
        <taxon>Eukaryota</taxon>
        <taxon>Metazoa</taxon>
        <taxon>Chordata</taxon>
        <taxon>Craniata</taxon>
        <taxon>Vertebrata</taxon>
        <taxon>Euteleostomi</taxon>
        <taxon>Mammalia</taxon>
        <taxon>Eutheria</taxon>
        <taxon>Euarchontoglires</taxon>
        <taxon>Glires</taxon>
        <taxon>Rodentia</taxon>
        <taxon>Myomorpha</taxon>
        <taxon>Muroidea</taxon>
        <taxon>Muridae</taxon>
        <taxon>Murinae</taxon>
        <taxon>Mus</taxon>
        <taxon>Mus</taxon>
    </lineage>
</organism>
<keyword evidence="2" id="KW-1185">Reference proteome</keyword>
<dbReference type="Ensembl" id="ENSMUST00000381776.1">
    <property type="protein sequence ID" value="ENSMUSP00000160155.1"/>
    <property type="gene ID" value="ENSMUSG00000144236.1"/>
</dbReference>